<feature type="transmembrane region" description="Helical" evidence="2">
    <location>
        <begin position="240"/>
        <end position="260"/>
    </location>
</feature>
<dbReference type="InterPro" id="IPR019428">
    <property type="entry name" value="7TM_GPCR_serpentine_rcpt_Str"/>
</dbReference>
<keyword evidence="2" id="KW-0812">Transmembrane</keyword>
<evidence type="ECO:0000256" key="2">
    <source>
        <dbReference type="SAM" id="Phobius"/>
    </source>
</evidence>
<dbReference type="PANTHER" id="PTHR22943:SF248">
    <property type="entry name" value="SEVEN TM RECEPTOR"/>
    <property type="match status" value="1"/>
</dbReference>
<organism evidence="3 4">
    <name type="scientific">Ancylostoma caninum</name>
    <name type="common">Dog hookworm</name>
    <dbReference type="NCBI Taxonomy" id="29170"/>
    <lineage>
        <taxon>Eukaryota</taxon>
        <taxon>Metazoa</taxon>
        <taxon>Ecdysozoa</taxon>
        <taxon>Nematoda</taxon>
        <taxon>Chromadorea</taxon>
        <taxon>Rhabditida</taxon>
        <taxon>Rhabditina</taxon>
        <taxon>Rhabditomorpha</taxon>
        <taxon>Strongyloidea</taxon>
        <taxon>Ancylostomatidae</taxon>
        <taxon>Ancylostomatinae</taxon>
        <taxon>Ancylostoma</taxon>
    </lineage>
</organism>
<name>A0A368GQL4_ANCCA</name>
<keyword evidence="2" id="KW-1133">Transmembrane helix</keyword>
<feature type="transmembrane region" description="Helical" evidence="2">
    <location>
        <begin position="202"/>
        <end position="228"/>
    </location>
</feature>
<feature type="transmembrane region" description="Helical" evidence="2">
    <location>
        <begin position="157"/>
        <end position="181"/>
    </location>
</feature>
<feature type="transmembrane region" description="Helical" evidence="2">
    <location>
        <begin position="56"/>
        <end position="75"/>
    </location>
</feature>
<comment type="caution">
    <text evidence="3">The sequence shown here is derived from an EMBL/GenBank/DDBJ whole genome shotgun (WGS) entry which is preliminary data.</text>
</comment>
<evidence type="ECO:0000313" key="3">
    <source>
        <dbReference type="EMBL" id="RCN46672.1"/>
    </source>
</evidence>
<reference evidence="3 4" key="1">
    <citation type="submission" date="2014-10" db="EMBL/GenBank/DDBJ databases">
        <title>Draft genome of the hookworm Ancylostoma caninum.</title>
        <authorList>
            <person name="Mitreva M."/>
        </authorList>
    </citation>
    <scope>NUCLEOTIDE SEQUENCE [LARGE SCALE GENOMIC DNA]</scope>
    <source>
        <strain evidence="3 4">Baltimore</strain>
    </source>
</reference>
<feature type="transmembrane region" description="Helical" evidence="2">
    <location>
        <begin position="96"/>
        <end position="116"/>
    </location>
</feature>
<dbReference type="PANTHER" id="PTHR22943">
    <property type="entry name" value="7-TRANSMEMBRANE DOMAIN RECEPTOR C.ELEGANS"/>
    <property type="match status" value="1"/>
</dbReference>
<keyword evidence="2" id="KW-0472">Membrane</keyword>
<proteinExistence type="predicted"/>
<sequence>MIASYKAFSLYTNAQDLLSAVIFALTSPRLFARDFAFIYIAVGPAYQWKWAQLLLLLWACSFMSSIVIVTNNFIFQYVQICKPSFAYIYTSPKWLLLLNAVNVAIVLNWAAVIYISCWPKQDFLELARPRILSHYGIDMTSMSYIGISLDTVSVAELILFVECLIITIAMGCIGVKCAISINRSLSENSMSSHTKKLHKQMFFLLLVEAACPTLFLHVPLAVSSFLLFTGATSTPTLSHIVGVLLSSYNICCPLMTLIFMRDYRRFFLGLFGLRKIAPSPATTHATEWKTSPSHQQPGAKGEL</sequence>
<evidence type="ECO:0000256" key="1">
    <source>
        <dbReference type="SAM" id="MobiDB-lite"/>
    </source>
</evidence>
<gene>
    <name evidence="3" type="ORF">ANCCAN_07301</name>
</gene>
<protein>
    <submittedName>
        <fullName evidence="3">7TM chemoreceptor</fullName>
    </submittedName>
</protein>
<dbReference type="Pfam" id="PF10326">
    <property type="entry name" value="7TM_GPCR_Str"/>
    <property type="match status" value="1"/>
</dbReference>
<dbReference type="AlphaFoldDB" id="A0A368GQL4"/>
<accession>A0A368GQL4</accession>
<dbReference type="OrthoDB" id="5877015at2759"/>
<dbReference type="Proteomes" id="UP000252519">
    <property type="component" value="Unassembled WGS sequence"/>
</dbReference>
<evidence type="ECO:0000313" key="4">
    <source>
        <dbReference type="Proteomes" id="UP000252519"/>
    </source>
</evidence>
<feature type="region of interest" description="Disordered" evidence="1">
    <location>
        <begin position="283"/>
        <end position="303"/>
    </location>
</feature>
<keyword evidence="4" id="KW-1185">Reference proteome</keyword>
<dbReference type="EMBL" id="JOJR01000075">
    <property type="protein sequence ID" value="RCN46672.1"/>
    <property type="molecule type" value="Genomic_DNA"/>
</dbReference>
<feature type="compositionally biased region" description="Polar residues" evidence="1">
    <location>
        <begin position="283"/>
        <end position="296"/>
    </location>
</feature>
<dbReference type="SUPFAM" id="SSF81321">
    <property type="entry name" value="Family A G protein-coupled receptor-like"/>
    <property type="match status" value="1"/>
</dbReference>
<keyword evidence="3" id="KW-0675">Receptor</keyword>